<evidence type="ECO:0000313" key="6">
    <source>
        <dbReference type="Proteomes" id="UP000032427"/>
    </source>
</evidence>
<keyword evidence="6" id="KW-1185">Reference proteome</keyword>
<dbReference type="PANTHER" id="PTHR43436:SF2">
    <property type="entry name" value="ARAC_XYLS FAMILY TRANSCRIPTIONAL REGULATOR"/>
    <property type="match status" value="1"/>
</dbReference>
<dbReference type="InterPro" id="IPR018060">
    <property type="entry name" value="HTH_AraC"/>
</dbReference>
<dbReference type="EMBL" id="LN554846">
    <property type="protein sequence ID" value="CED71860.1"/>
    <property type="molecule type" value="Genomic_DNA"/>
</dbReference>
<dbReference type="PROSITE" id="PS01124">
    <property type="entry name" value="HTH_ARAC_FAMILY_2"/>
    <property type="match status" value="1"/>
</dbReference>
<dbReference type="OrthoDB" id="34150at2"/>
<dbReference type="PATRIC" id="fig|80852.17.peg.1852"/>
<dbReference type="STRING" id="80852.AWOD_I_1794"/>
<dbReference type="InterPro" id="IPR009594">
    <property type="entry name" value="Tscrpt_reg_HTH_AraC_N"/>
</dbReference>
<dbReference type="AlphaFoldDB" id="A0A090ITZ2"/>
<dbReference type="SUPFAM" id="SSF46689">
    <property type="entry name" value="Homeodomain-like"/>
    <property type="match status" value="2"/>
</dbReference>
<keyword evidence="1" id="KW-0805">Transcription regulation</keyword>
<accession>A0A090ITZ2</accession>
<dbReference type="InterPro" id="IPR018062">
    <property type="entry name" value="HTH_AraC-typ_CS"/>
</dbReference>
<dbReference type="InterPro" id="IPR009057">
    <property type="entry name" value="Homeodomain-like_sf"/>
</dbReference>
<keyword evidence="2" id="KW-0238">DNA-binding</keyword>
<sequence length="294" mass="32916">MNSLGDLMQSYADRYGFNDLEGIRETAIPNVWFYRSSKGNQRQPFVYQSGIIVMGKGHKHIHIGNQPVHYGPDDYLVVGVPMPLECEAFPEDDSPLLGLTINVDSTLLHRLVNELEAANFQAPVQSNQDGFGLTSVKMADDMLDSCKRLMLALHSDLDTKLLGESLLNEIVYRVLTGTEGHVLFNLAHHDGQYARVAKAMNKMHQSYADGLTVQNLAEEANMSVSSFHSAFRKVTLESPLQYLKKVRLNKAKELIQLEGRRVNDAAHSVGYTSTSQFSREFKRHFNMTPKGCVA</sequence>
<dbReference type="Proteomes" id="UP000032427">
    <property type="component" value="Chromosome 1"/>
</dbReference>
<evidence type="ECO:0000313" key="5">
    <source>
        <dbReference type="EMBL" id="CED71860.1"/>
    </source>
</evidence>
<dbReference type="SMART" id="SM00342">
    <property type="entry name" value="HTH_ARAC"/>
    <property type="match status" value="1"/>
</dbReference>
<dbReference type="GO" id="GO:0003700">
    <property type="term" value="F:DNA-binding transcription factor activity"/>
    <property type="evidence" value="ECO:0007669"/>
    <property type="project" value="InterPro"/>
</dbReference>
<reference evidence="6" key="1">
    <citation type="submission" date="2014-09" db="EMBL/GenBank/DDBJ databases">
        <authorList>
            <person name="Hjerde E."/>
        </authorList>
    </citation>
    <scope>NUCLEOTIDE SEQUENCE [LARGE SCALE GENOMIC DNA]</scope>
    <source>
        <strain evidence="6">06/09/139</strain>
    </source>
</reference>
<dbReference type="GO" id="GO:0043565">
    <property type="term" value="F:sequence-specific DNA binding"/>
    <property type="evidence" value="ECO:0007669"/>
    <property type="project" value="InterPro"/>
</dbReference>
<dbReference type="HOGENOM" id="CLU_000445_100_2_6"/>
<protein>
    <submittedName>
        <fullName evidence="5">Transcriptional regulator, AraC-family</fullName>
    </submittedName>
</protein>
<dbReference type="GeneID" id="28541369"/>
<feature type="domain" description="HTH araC/xylS-type" evidence="4">
    <location>
        <begin position="197"/>
        <end position="294"/>
    </location>
</feature>
<keyword evidence="3" id="KW-0804">Transcription</keyword>
<evidence type="ECO:0000256" key="1">
    <source>
        <dbReference type="ARBA" id="ARBA00023015"/>
    </source>
</evidence>
<name>A0A090ITZ2_9GAMM</name>
<evidence type="ECO:0000256" key="3">
    <source>
        <dbReference type="ARBA" id="ARBA00023163"/>
    </source>
</evidence>
<evidence type="ECO:0000256" key="2">
    <source>
        <dbReference type="ARBA" id="ARBA00023125"/>
    </source>
</evidence>
<dbReference type="Gene3D" id="1.10.10.60">
    <property type="entry name" value="Homeodomain-like"/>
    <property type="match status" value="2"/>
</dbReference>
<dbReference type="KEGG" id="awd:AWOD_I_1794"/>
<organism evidence="5 6">
    <name type="scientific">Aliivibrio wodanis</name>
    <dbReference type="NCBI Taxonomy" id="80852"/>
    <lineage>
        <taxon>Bacteria</taxon>
        <taxon>Pseudomonadati</taxon>
        <taxon>Pseudomonadota</taxon>
        <taxon>Gammaproteobacteria</taxon>
        <taxon>Vibrionales</taxon>
        <taxon>Vibrionaceae</taxon>
        <taxon>Aliivibrio</taxon>
    </lineage>
</organism>
<dbReference type="PANTHER" id="PTHR43436">
    <property type="entry name" value="ARAC-FAMILY TRANSCRIPTIONAL REGULATOR"/>
    <property type="match status" value="1"/>
</dbReference>
<dbReference type="PROSITE" id="PS00041">
    <property type="entry name" value="HTH_ARAC_FAMILY_1"/>
    <property type="match status" value="1"/>
</dbReference>
<dbReference type="Pfam" id="PF06719">
    <property type="entry name" value="AraC_N"/>
    <property type="match status" value="1"/>
</dbReference>
<evidence type="ECO:0000259" key="4">
    <source>
        <dbReference type="PROSITE" id="PS01124"/>
    </source>
</evidence>
<gene>
    <name evidence="5" type="ORF">AWOD_I_1794</name>
</gene>
<dbReference type="Pfam" id="PF12833">
    <property type="entry name" value="HTH_18"/>
    <property type="match status" value="1"/>
</dbReference>
<proteinExistence type="predicted"/>